<dbReference type="PANTHER" id="PTHR32099">
    <property type="entry name" value="CYSTEINE-RICH REPEAT SECRETORY PROTEIN"/>
    <property type="match status" value="1"/>
</dbReference>
<keyword evidence="6" id="KW-1185">Reference proteome</keyword>
<evidence type="ECO:0000259" key="5">
    <source>
        <dbReference type="PROSITE" id="PS51473"/>
    </source>
</evidence>
<keyword evidence="1 4" id="KW-0732">Signal</keyword>
<evidence type="ECO:0000256" key="2">
    <source>
        <dbReference type="ARBA" id="ARBA00022737"/>
    </source>
</evidence>
<keyword evidence="2" id="KW-0677">Repeat</keyword>
<dbReference type="PROSITE" id="PS51473">
    <property type="entry name" value="GNK2"/>
    <property type="match status" value="2"/>
</dbReference>
<keyword evidence="3" id="KW-0812">Transmembrane</keyword>
<evidence type="ECO:0000256" key="1">
    <source>
        <dbReference type="ARBA" id="ARBA00022729"/>
    </source>
</evidence>
<dbReference type="InterPro" id="IPR002902">
    <property type="entry name" value="GNK2"/>
</dbReference>
<feature type="domain" description="Gnk2-homologous" evidence="5">
    <location>
        <begin position="26"/>
        <end position="128"/>
    </location>
</feature>
<organism evidence="6 7">
    <name type="scientific">Camelina sativa</name>
    <name type="common">False flax</name>
    <name type="synonym">Myagrum sativum</name>
    <dbReference type="NCBI Taxonomy" id="90675"/>
    <lineage>
        <taxon>Eukaryota</taxon>
        <taxon>Viridiplantae</taxon>
        <taxon>Streptophyta</taxon>
        <taxon>Embryophyta</taxon>
        <taxon>Tracheophyta</taxon>
        <taxon>Spermatophyta</taxon>
        <taxon>Magnoliopsida</taxon>
        <taxon>eudicotyledons</taxon>
        <taxon>Gunneridae</taxon>
        <taxon>Pentapetalae</taxon>
        <taxon>rosids</taxon>
        <taxon>malvids</taxon>
        <taxon>Brassicales</taxon>
        <taxon>Brassicaceae</taxon>
        <taxon>Camelineae</taxon>
        <taxon>Camelina</taxon>
    </lineage>
</organism>
<dbReference type="PANTHER" id="PTHR32099:SF46">
    <property type="entry name" value="CYSTEINE-RICH REPEAT SECRETORY PROTEIN 5-RELATED"/>
    <property type="match status" value="1"/>
</dbReference>
<dbReference type="RefSeq" id="XP_010430460.1">
    <property type="nucleotide sequence ID" value="XM_010432158.1"/>
</dbReference>
<reference evidence="6" key="1">
    <citation type="journal article" date="2014" name="Nat. Commun.">
        <title>The emerging biofuel crop Camelina sativa retains a highly undifferentiated hexaploid genome structure.</title>
        <authorList>
            <person name="Kagale S."/>
            <person name="Koh C."/>
            <person name="Nixon J."/>
            <person name="Bollina V."/>
            <person name="Clarke W.E."/>
            <person name="Tuteja R."/>
            <person name="Spillane C."/>
            <person name="Robinson S.J."/>
            <person name="Links M.G."/>
            <person name="Clarke C."/>
            <person name="Higgins E.E."/>
            <person name="Huebert T."/>
            <person name="Sharpe A.G."/>
            <person name="Parkin I.A."/>
        </authorList>
    </citation>
    <scope>NUCLEOTIDE SEQUENCE [LARGE SCALE GENOMIC DNA]</scope>
    <source>
        <strain evidence="6">cv. DH55</strain>
    </source>
</reference>
<evidence type="ECO:0000313" key="6">
    <source>
        <dbReference type="Proteomes" id="UP000694864"/>
    </source>
</evidence>
<dbReference type="GeneID" id="104714712"/>
<sequence>MTRINAHFAAASFCFLFSLRAMSQPTQMSIDCTEFNNVTQTSPYLSNRDTVLSTLRNRSTLGSYSNATAGLSPNTIYGMFLCRGDLNRTSCSECVNATTLEIYESCFYRKTALVFSNECIVRYSNTSFFTLVEDGPSTARDSPDSPLGYPLFFNRTLPEKLDELILRASLSSSLPVPYFVEDREHVTQLEGSYDLHAMVQCSPDLDPRNCTVCLNFAVQSLSECCSHALLVRIIFTKCLITYEISALQPNITSLGVTEGNGIFGRTFLAIMTALVLPLWFYDQM</sequence>
<proteinExistence type="predicted"/>
<reference evidence="7" key="2">
    <citation type="submission" date="2025-08" db="UniProtKB">
        <authorList>
            <consortium name="RefSeq"/>
        </authorList>
    </citation>
    <scope>IDENTIFICATION</scope>
    <source>
        <tissue evidence="7">Leaf</tissue>
    </source>
</reference>
<dbReference type="InterPro" id="IPR038408">
    <property type="entry name" value="GNK2_sf"/>
</dbReference>
<dbReference type="CDD" id="cd23509">
    <property type="entry name" value="Gnk2-like"/>
    <property type="match status" value="2"/>
</dbReference>
<protein>
    <submittedName>
        <fullName evidence="7">Cysteine-rich repeat secretory protein 5</fullName>
    </submittedName>
</protein>
<feature type="domain" description="Gnk2-homologous" evidence="5">
    <location>
        <begin position="134"/>
        <end position="247"/>
    </location>
</feature>
<feature type="chain" id="PRO_5046412753" evidence="4">
    <location>
        <begin position="24"/>
        <end position="284"/>
    </location>
</feature>
<keyword evidence="3" id="KW-0472">Membrane</keyword>
<evidence type="ECO:0000313" key="7">
    <source>
        <dbReference type="RefSeq" id="XP_010430460.1"/>
    </source>
</evidence>
<dbReference type="Pfam" id="PF01657">
    <property type="entry name" value="Stress-antifung"/>
    <property type="match status" value="2"/>
</dbReference>
<name>A0ABM0TS77_CAMSA</name>
<accession>A0ABM0TS77</accession>
<gene>
    <name evidence="7" type="primary">LOC104714712</name>
</gene>
<keyword evidence="3" id="KW-1133">Transmembrane helix</keyword>
<dbReference type="Proteomes" id="UP000694864">
    <property type="component" value="Chromosome 9"/>
</dbReference>
<dbReference type="Gene3D" id="3.30.430.20">
    <property type="entry name" value="Gnk2 domain, C-X8-C-X2-C motif"/>
    <property type="match status" value="2"/>
</dbReference>
<feature type="transmembrane region" description="Helical" evidence="3">
    <location>
        <begin position="262"/>
        <end position="281"/>
    </location>
</feature>
<evidence type="ECO:0000256" key="3">
    <source>
        <dbReference type="SAM" id="Phobius"/>
    </source>
</evidence>
<evidence type="ECO:0000256" key="4">
    <source>
        <dbReference type="SAM" id="SignalP"/>
    </source>
</evidence>
<feature type="signal peptide" evidence="4">
    <location>
        <begin position="1"/>
        <end position="23"/>
    </location>
</feature>